<feature type="region of interest" description="Disordered" evidence="8">
    <location>
        <begin position="124"/>
        <end position="174"/>
    </location>
</feature>
<keyword evidence="2" id="KW-0677">Repeat</keyword>
<protein>
    <submittedName>
        <fullName evidence="11">Uncharacterized protein</fullName>
    </submittedName>
</protein>
<dbReference type="Proteomes" id="UP001419268">
    <property type="component" value="Unassembled WGS sequence"/>
</dbReference>
<dbReference type="SMART" id="SM00717">
    <property type="entry name" value="SANT"/>
    <property type="match status" value="2"/>
</dbReference>
<evidence type="ECO:0000259" key="9">
    <source>
        <dbReference type="PROSITE" id="PS50090"/>
    </source>
</evidence>
<dbReference type="AlphaFoldDB" id="A0AAP0IMV4"/>
<dbReference type="PROSITE" id="PS51294">
    <property type="entry name" value="HTH_MYB"/>
    <property type="match status" value="2"/>
</dbReference>
<keyword evidence="4" id="KW-0238">DNA-binding</keyword>
<evidence type="ECO:0000313" key="11">
    <source>
        <dbReference type="EMBL" id="KAK9118175.1"/>
    </source>
</evidence>
<comment type="subcellular location">
    <subcellularLocation>
        <location evidence="1">Nucleus</location>
    </subcellularLocation>
</comment>
<keyword evidence="5" id="KW-0010">Activator</keyword>
<dbReference type="CDD" id="cd00167">
    <property type="entry name" value="SANT"/>
    <property type="match status" value="2"/>
</dbReference>
<dbReference type="FunFam" id="1.10.10.60:FF:000218">
    <property type="entry name" value="Myb transcription factor"/>
    <property type="match status" value="1"/>
</dbReference>
<name>A0AAP0IMV4_9MAGN</name>
<dbReference type="PANTHER" id="PTHR47999">
    <property type="entry name" value="TRANSCRIPTION FACTOR MYB8-RELATED-RELATED"/>
    <property type="match status" value="1"/>
</dbReference>
<evidence type="ECO:0000256" key="6">
    <source>
        <dbReference type="ARBA" id="ARBA00023163"/>
    </source>
</evidence>
<evidence type="ECO:0000256" key="5">
    <source>
        <dbReference type="ARBA" id="ARBA00023159"/>
    </source>
</evidence>
<evidence type="ECO:0000256" key="7">
    <source>
        <dbReference type="ARBA" id="ARBA00023242"/>
    </source>
</evidence>
<dbReference type="InterPro" id="IPR009057">
    <property type="entry name" value="Homeodomain-like_sf"/>
</dbReference>
<dbReference type="GO" id="GO:0005634">
    <property type="term" value="C:nucleus"/>
    <property type="evidence" value="ECO:0007669"/>
    <property type="project" value="UniProtKB-SubCell"/>
</dbReference>
<evidence type="ECO:0000256" key="3">
    <source>
        <dbReference type="ARBA" id="ARBA00023015"/>
    </source>
</evidence>
<evidence type="ECO:0000313" key="12">
    <source>
        <dbReference type="Proteomes" id="UP001419268"/>
    </source>
</evidence>
<evidence type="ECO:0000256" key="2">
    <source>
        <dbReference type="ARBA" id="ARBA00022737"/>
    </source>
</evidence>
<dbReference type="Pfam" id="PF00249">
    <property type="entry name" value="Myb_DNA-binding"/>
    <property type="match status" value="2"/>
</dbReference>
<dbReference type="Gene3D" id="1.10.10.60">
    <property type="entry name" value="Homeodomain-like"/>
    <property type="match status" value="2"/>
</dbReference>
<dbReference type="InterPro" id="IPR015495">
    <property type="entry name" value="Myb_TF_plants"/>
</dbReference>
<accession>A0AAP0IMV4</accession>
<dbReference type="InterPro" id="IPR017930">
    <property type="entry name" value="Myb_dom"/>
</dbReference>
<comment type="caution">
    <text evidence="11">The sequence shown here is derived from an EMBL/GenBank/DDBJ whole genome shotgun (WGS) entry which is preliminary data.</text>
</comment>
<dbReference type="EMBL" id="JBBNAG010000007">
    <property type="protein sequence ID" value="KAK9118175.1"/>
    <property type="molecule type" value="Genomic_DNA"/>
</dbReference>
<sequence length="239" mass="27388">MGTSNGVIKKGAWTEEEDLLLKKFVAKHGEGKWRHAPVTAGLNRCRKSCRLRWLNYLKPNIKRGEFTSDEIDLMIRMHKLLGNRWSLIAGRLPGRTANDVKNFWNIHVNKPSFYKSKNRKSSESPYIVKATSSNDGSIRTKDANAEKPWSQTYSENNHQSRSTEIRPLEEEPRQVEESISTMALPEVILQEPILWWDNALMDSVGGGLMDGAYSSLQENGIYWDGLYLDGDYWDSYGFL</sequence>
<evidence type="ECO:0000259" key="10">
    <source>
        <dbReference type="PROSITE" id="PS51294"/>
    </source>
</evidence>
<evidence type="ECO:0000256" key="1">
    <source>
        <dbReference type="ARBA" id="ARBA00004123"/>
    </source>
</evidence>
<keyword evidence="6" id="KW-0804">Transcription</keyword>
<feature type="compositionally biased region" description="Polar residues" evidence="8">
    <location>
        <begin position="149"/>
        <end position="160"/>
    </location>
</feature>
<keyword evidence="12" id="KW-1185">Reference proteome</keyword>
<organism evidence="11 12">
    <name type="scientific">Stephania cephalantha</name>
    <dbReference type="NCBI Taxonomy" id="152367"/>
    <lineage>
        <taxon>Eukaryota</taxon>
        <taxon>Viridiplantae</taxon>
        <taxon>Streptophyta</taxon>
        <taxon>Embryophyta</taxon>
        <taxon>Tracheophyta</taxon>
        <taxon>Spermatophyta</taxon>
        <taxon>Magnoliopsida</taxon>
        <taxon>Ranunculales</taxon>
        <taxon>Menispermaceae</taxon>
        <taxon>Menispermoideae</taxon>
        <taxon>Cissampelideae</taxon>
        <taxon>Stephania</taxon>
    </lineage>
</organism>
<feature type="domain" description="Myb-like" evidence="9">
    <location>
        <begin position="58"/>
        <end position="108"/>
    </location>
</feature>
<evidence type="ECO:0000256" key="4">
    <source>
        <dbReference type="ARBA" id="ARBA00023125"/>
    </source>
</evidence>
<evidence type="ECO:0000256" key="8">
    <source>
        <dbReference type="SAM" id="MobiDB-lite"/>
    </source>
</evidence>
<dbReference type="GO" id="GO:0003677">
    <property type="term" value="F:DNA binding"/>
    <property type="evidence" value="ECO:0007669"/>
    <property type="project" value="UniProtKB-KW"/>
</dbReference>
<keyword evidence="3" id="KW-0805">Transcription regulation</keyword>
<feature type="compositionally biased region" description="Basic and acidic residues" evidence="8">
    <location>
        <begin position="161"/>
        <end position="174"/>
    </location>
</feature>
<reference evidence="11 12" key="1">
    <citation type="submission" date="2024-01" db="EMBL/GenBank/DDBJ databases">
        <title>Genome assemblies of Stephania.</title>
        <authorList>
            <person name="Yang L."/>
        </authorList>
    </citation>
    <scope>NUCLEOTIDE SEQUENCE [LARGE SCALE GENOMIC DNA]</scope>
    <source>
        <strain evidence="11">JXDWG</strain>
        <tissue evidence="11">Leaf</tissue>
    </source>
</reference>
<proteinExistence type="predicted"/>
<dbReference type="PROSITE" id="PS50090">
    <property type="entry name" value="MYB_LIKE"/>
    <property type="match status" value="2"/>
</dbReference>
<dbReference type="PANTHER" id="PTHR47999:SF24">
    <property type="entry name" value="TRANSCRIPTION FACTOR MYB90"/>
    <property type="match status" value="1"/>
</dbReference>
<gene>
    <name evidence="11" type="ORF">Scep_016268</name>
</gene>
<feature type="domain" description="Myb-like" evidence="9">
    <location>
        <begin position="5"/>
        <end position="57"/>
    </location>
</feature>
<dbReference type="InterPro" id="IPR001005">
    <property type="entry name" value="SANT/Myb"/>
</dbReference>
<feature type="domain" description="HTH myb-type" evidence="10">
    <location>
        <begin position="8"/>
        <end position="61"/>
    </location>
</feature>
<feature type="domain" description="HTH myb-type" evidence="10">
    <location>
        <begin position="62"/>
        <end position="112"/>
    </location>
</feature>
<keyword evidence="7" id="KW-0539">Nucleus</keyword>
<dbReference type="SUPFAM" id="SSF46689">
    <property type="entry name" value="Homeodomain-like"/>
    <property type="match status" value="1"/>
</dbReference>